<evidence type="ECO:0000259" key="9">
    <source>
        <dbReference type="PROSITE" id="PS50164"/>
    </source>
</evidence>
<evidence type="ECO:0000256" key="5">
    <source>
        <dbReference type="ARBA" id="ARBA00023172"/>
    </source>
</evidence>
<dbReference type="AlphaFoldDB" id="A0A8T9BV89"/>
<keyword evidence="1" id="KW-0540">Nuclease</keyword>
<evidence type="ECO:0000256" key="4">
    <source>
        <dbReference type="ARBA" id="ARBA00022801"/>
    </source>
</evidence>
<dbReference type="Pfam" id="PF01541">
    <property type="entry name" value="GIY-YIG"/>
    <property type="match status" value="1"/>
</dbReference>
<dbReference type="PROSITE" id="PS50164">
    <property type="entry name" value="GIY_YIG"/>
    <property type="match status" value="1"/>
</dbReference>
<keyword evidence="2 10" id="KW-0255">Endonuclease</keyword>
<comment type="caution">
    <text evidence="10">The sequence shown here is derived from an EMBL/GenBank/DDBJ whole genome shotgun (WGS) entry which is preliminary data.</text>
</comment>
<dbReference type="PANTHER" id="PTHR20208:SF10">
    <property type="entry name" value="STRUCTURE-SPECIFIC ENDONUCLEASE SUBUNIT SLX1"/>
    <property type="match status" value="1"/>
</dbReference>
<dbReference type="HAMAP" id="MF_03100">
    <property type="entry name" value="Endonuc_su_Slx1"/>
    <property type="match status" value="1"/>
</dbReference>
<dbReference type="Gene3D" id="3.30.40.10">
    <property type="entry name" value="Zinc/RING finger domain, C3HC4 (zinc finger)"/>
    <property type="match status" value="1"/>
</dbReference>
<dbReference type="InterPro" id="IPR048749">
    <property type="entry name" value="SLX1_C"/>
</dbReference>
<dbReference type="GO" id="GO:0000724">
    <property type="term" value="P:double-strand break repair via homologous recombination"/>
    <property type="evidence" value="ECO:0007669"/>
    <property type="project" value="TreeGrafter"/>
</dbReference>
<protein>
    <submittedName>
        <fullName evidence="10">Structure-specific endonuclease subunit slx1</fullName>
    </submittedName>
</protein>
<dbReference type="InterPro" id="IPR000305">
    <property type="entry name" value="GIY-YIG_endonuc"/>
</dbReference>
<organism evidence="10 11">
    <name type="scientific">Lachnellula suecica</name>
    <dbReference type="NCBI Taxonomy" id="602035"/>
    <lineage>
        <taxon>Eukaryota</taxon>
        <taxon>Fungi</taxon>
        <taxon>Dikarya</taxon>
        <taxon>Ascomycota</taxon>
        <taxon>Pezizomycotina</taxon>
        <taxon>Leotiomycetes</taxon>
        <taxon>Helotiales</taxon>
        <taxon>Lachnaceae</taxon>
        <taxon>Lachnellula</taxon>
    </lineage>
</organism>
<evidence type="ECO:0000313" key="10">
    <source>
        <dbReference type="EMBL" id="TVY64319.1"/>
    </source>
</evidence>
<feature type="compositionally biased region" description="Acidic residues" evidence="8">
    <location>
        <begin position="341"/>
        <end position="351"/>
    </location>
</feature>
<keyword evidence="7" id="KW-0539">Nucleus</keyword>
<dbReference type="OrthoDB" id="24645at2759"/>
<dbReference type="GO" id="GO:0033557">
    <property type="term" value="C:Slx1-Slx4 complex"/>
    <property type="evidence" value="ECO:0007669"/>
    <property type="project" value="InterPro"/>
</dbReference>
<dbReference type="CDD" id="cd10455">
    <property type="entry name" value="GIY-YIG_SLX1"/>
    <property type="match status" value="1"/>
</dbReference>
<evidence type="ECO:0000256" key="6">
    <source>
        <dbReference type="ARBA" id="ARBA00023204"/>
    </source>
</evidence>
<dbReference type="Proteomes" id="UP000469558">
    <property type="component" value="Unassembled WGS sequence"/>
</dbReference>
<feature type="domain" description="GIY-YIG" evidence="9">
    <location>
        <begin position="25"/>
        <end position="107"/>
    </location>
</feature>
<dbReference type="InterPro" id="IPR013083">
    <property type="entry name" value="Znf_RING/FYVE/PHD"/>
</dbReference>
<evidence type="ECO:0000256" key="7">
    <source>
        <dbReference type="ARBA" id="ARBA00023242"/>
    </source>
</evidence>
<dbReference type="SUPFAM" id="SSF82771">
    <property type="entry name" value="GIY-YIG endonuclease"/>
    <property type="match status" value="1"/>
</dbReference>
<feature type="region of interest" description="Disordered" evidence="8">
    <location>
        <begin position="108"/>
        <end position="130"/>
    </location>
</feature>
<gene>
    <name evidence="10" type="primary">slx1</name>
    <name evidence="10" type="ORF">LSUE1_G008396</name>
</gene>
<evidence type="ECO:0000313" key="11">
    <source>
        <dbReference type="Proteomes" id="UP000469558"/>
    </source>
</evidence>
<dbReference type="FunFam" id="3.40.1440.10:FF:000006">
    <property type="entry name" value="Structure-specific endonuclease subunit SLX1"/>
    <property type="match status" value="1"/>
</dbReference>
<reference evidence="10 11" key="1">
    <citation type="submission" date="2018-05" db="EMBL/GenBank/DDBJ databases">
        <title>Genome sequencing and assembly of the regulated plant pathogen Lachnellula willkommii and related sister species for the development of diagnostic species identification markers.</title>
        <authorList>
            <person name="Giroux E."/>
            <person name="Bilodeau G."/>
        </authorList>
    </citation>
    <scope>NUCLEOTIDE SEQUENCE [LARGE SCALE GENOMIC DNA]</scope>
    <source>
        <strain evidence="10 11">CBS 268.59</strain>
    </source>
</reference>
<feature type="compositionally biased region" description="Basic residues" evidence="8">
    <location>
        <begin position="116"/>
        <end position="129"/>
    </location>
</feature>
<keyword evidence="3" id="KW-0227">DNA damage</keyword>
<sequence length="415" mass="46068">TGRHLHKQREPPSHLNMPLDRPIPAFYCCYLLRSTVRSSSVYVGSTPNPVRRLKQHNGLAKGGAVRTAKKALRPWEMACIVTGFPSQIAALQFEWAWTNPHITQHIAPDQRLQHATQKKRSGQPKRPRHTVPSLLSNLHLLLRSPSFSRWPLELRFFSADVRKAWDKWTKTAPEPVRDCLPITQDFISPTPGDEGVGSPSSKKRKIAHGIEALTVDYTDQKPYVEKSKDIIDFEREGSCAVCKSSLEHDEGIYAICPNSGCESVTHLTCLSRHFLSNEDLETLVPIKGTCPSCKAELRWVDVVKELSLRMRGQKEVEKLLKAKRVKKTKAGTASQAVPESSSEEDEDEVMEDFIPGAGGVKDGGDWHGIDDSDGSDAESVTSNAEMAKTASHASKARRLGTVVEDSYGSDLEILD</sequence>
<dbReference type="EMBL" id="QGMK01001755">
    <property type="protein sequence ID" value="TVY64319.1"/>
    <property type="molecule type" value="Genomic_DNA"/>
</dbReference>
<dbReference type="InterPro" id="IPR035901">
    <property type="entry name" value="GIY-YIG_endonuc_sf"/>
</dbReference>
<evidence type="ECO:0000256" key="2">
    <source>
        <dbReference type="ARBA" id="ARBA00022759"/>
    </source>
</evidence>
<dbReference type="PANTHER" id="PTHR20208">
    <property type="entry name" value="STRUCTURE-SPECIFIC ENDONUCLEASE SUBUNIT SLX1"/>
    <property type="match status" value="1"/>
</dbReference>
<dbReference type="InterPro" id="IPR027520">
    <property type="entry name" value="Slx1"/>
</dbReference>
<evidence type="ECO:0000256" key="8">
    <source>
        <dbReference type="SAM" id="MobiDB-lite"/>
    </source>
</evidence>
<keyword evidence="5" id="KW-0233">DNA recombination</keyword>
<dbReference type="Pfam" id="PF21202">
    <property type="entry name" value="SLX1_C"/>
    <property type="match status" value="1"/>
</dbReference>
<evidence type="ECO:0000256" key="3">
    <source>
        <dbReference type="ARBA" id="ARBA00022763"/>
    </source>
</evidence>
<dbReference type="InterPro" id="IPR050381">
    <property type="entry name" value="SLX1_endonuclease"/>
</dbReference>
<name>A0A8T9BV89_9HELO</name>
<feature type="region of interest" description="Disordered" evidence="8">
    <location>
        <begin position="330"/>
        <end position="398"/>
    </location>
</feature>
<keyword evidence="11" id="KW-1185">Reference proteome</keyword>
<dbReference type="Gene3D" id="3.40.1440.10">
    <property type="entry name" value="GIY-YIG endonuclease"/>
    <property type="match status" value="1"/>
</dbReference>
<accession>A0A8T9BV89</accession>
<keyword evidence="6" id="KW-0234">DNA repair</keyword>
<keyword evidence="4" id="KW-0378">Hydrolase</keyword>
<dbReference type="GO" id="GO:0008821">
    <property type="term" value="F:crossover junction DNA endonuclease activity"/>
    <property type="evidence" value="ECO:0007669"/>
    <property type="project" value="TreeGrafter"/>
</dbReference>
<dbReference type="GO" id="GO:0017108">
    <property type="term" value="F:5'-flap endonuclease activity"/>
    <property type="evidence" value="ECO:0007669"/>
    <property type="project" value="InterPro"/>
</dbReference>
<evidence type="ECO:0000256" key="1">
    <source>
        <dbReference type="ARBA" id="ARBA00022722"/>
    </source>
</evidence>
<proteinExistence type="inferred from homology"/>
<feature type="non-terminal residue" evidence="10">
    <location>
        <position position="415"/>
    </location>
</feature>